<gene>
    <name evidence="1" type="ORF">HPB50_008730</name>
</gene>
<evidence type="ECO:0000313" key="1">
    <source>
        <dbReference type="EMBL" id="KAH6932685.1"/>
    </source>
</evidence>
<dbReference type="EMBL" id="CM023484">
    <property type="protein sequence ID" value="KAH6932685.1"/>
    <property type="molecule type" value="Genomic_DNA"/>
</dbReference>
<dbReference type="Proteomes" id="UP000821845">
    <property type="component" value="Chromosome 4"/>
</dbReference>
<proteinExistence type="predicted"/>
<keyword evidence="2" id="KW-1185">Reference proteome</keyword>
<sequence>MASAPRRSGAATAASLDGSGVPPNYWDPIAYQHEQPTPYCLLRPLPGVFVALEESDVTKIHAVLVGPAKTPYQGGFFYILLKCPPDYPISPPRVRFMTTDQGRVTFHPYIYSTGKVCLSLLGTYDGSAWSPAHTLGTVLLSMQSIMSEDPFEESSAARSVSLIASVRGQRTASTSLTVLHETIRVAVPVRKTFGENKAFYEGVCENNIAADCDEMCGDGIISAHGSKYEFLTLLTRLRALGEQAKREENGAAPAGATEDTANSAENATDVNSAANSQRWTAVNGCKSHN</sequence>
<accession>A0ACB7SDJ2</accession>
<name>A0ACB7SDJ2_HYAAI</name>
<organism evidence="1 2">
    <name type="scientific">Hyalomma asiaticum</name>
    <name type="common">Tick</name>
    <dbReference type="NCBI Taxonomy" id="266040"/>
    <lineage>
        <taxon>Eukaryota</taxon>
        <taxon>Metazoa</taxon>
        <taxon>Ecdysozoa</taxon>
        <taxon>Arthropoda</taxon>
        <taxon>Chelicerata</taxon>
        <taxon>Arachnida</taxon>
        <taxon>Acari</taxon>
        <taxon>Parasitiformes</taxon>
        <taxon>Ixodida</taxon>
        <taxon>Ixodoidea</taxon>
        <taxon>Ixodidae</taxon>
        <taxon>Hyalomminae</taxon>
        <taxon>Hyalomma</taxon>
    </lineage>
</organism>
<evidence type="ECO:0000313" key="2">
    <source>
        <dbReference type="Proteomes" id="UP000821845"/>
    </source>
</evidence>
<protein>
    <submittedName>
        <fullName evidence="1">Uncharacterized protein</fullName>
    </submittedName>
</protein>
<reference evidence="1" key="1">
    <citation type="submission" date="2020-05" db="EMBL/GenBank/DDBJ databases">
        <title>Large-scale comparative analyses of tick genomes elucidate their genetic diversity and vector capacities.</title>
        <authorList>
            <person name="Jia N."/>
            <person name="Wang J."/>
            <person name="Shi W."/>
            <person name="Du L."/>
            <person name="Sun Y."/>
            <person name="Zhan W."/>
            <person name="Jiang J."/>
            <person name="Wang Q."/>
            <person name="Zhang B."/>
            <person name="Ji P."/>
            <person name="Sakyi L.B."/>
            <person name="Cui X."/>
            <person name="Yuan T."/>
            <person name="Jiang B."/>
            <person name="Yang W."/>
            <person name="Lam T.T.-Y."/>
            <person name="Chang Q."/>
            <person name="Ding S."/>
            <person name="Wang X."/>
            <person name="Zhu J."/>
            <person name="Ruan X."/>
            <person name="Zhao L."/>
            <person name="Wei J."/>
            <person name="Que T."/>
            <person name="Du C."/>
            <person name="Cheng J."/>
            <person name="Dai P."/>
            <person name="Han X."/>
            <person name="Huang E."/>
            <person name="Gao Y."/>
            <person name="Liu J."/>
            <person name="Shao H."/>
            <person name="Ye R."/>
            <person name="Li L."/>
            <person name="Wei W."/>
            <person name="Wang X."/>
            <person name="Wang C."/>
            <person name="Yang T."/>
            <person name="Huo Q."/>
            <person name="Li W."/>
            <person name="Guo W."/>
            <person name="Chen H."/>
            <person name="Zhou L."/>
            <person name="Ni X."/>
            <person name="Tian J."/>
            <person name="Zhou Y."/>
            <person name="Sheng Y."/>
            <person name="Liu T."/>
            <person name="Pan Y."/>
            <person name="Xia L."/>
            <person name="Li J."/>
            <person name="Zhao F."/>
            <person name="Cao W."/>
        </authorList>
    </citation>
    <scope>NUCLEOTIDE SEQUENCE</scope>
    <source>
        <strain evidence="1">Hyas-2018</strain>
    </source>
</reference>
<comment type="caution">
    <text evidence="1">The sequence shown here is derived from an EMBL/GenBank/DDBJ whole genome shotgun (WGS) entry which is preliminary data.</text>
</comment>